<evidence type="ECO:0000256" key="5">
    <source>
        <dbReference type="ARBA" id="ARBA00022989"/>
    </source>
</evidence>
<evidence type="ECO:0000256" key="9">
    <source>
        <dbReference type="ARBA" id="ARBA00023224"/>
    </source>
</evidence>
<evidence type="ECO:0000256" key="8">
    <source>
        <dbReference type="ARBA" id="ARBA00023170"/>
    </source>
</evidence>
<dbReference type="STRING" id="7897.ENSLACP00000014627"/>
<keyword evidence="7 12" id="KW-0472">Membrane</keyword>
<feature type="transmembrane region" description="Helical" evidence="12">
    <location>
        <begin position="121"/>
        <end position="140"/>
    </location>
</feature>
<keyword evidence="5 12" id="KW-1133">Transmembrane helix</keyword>
<reference evidence="14" key="2">
    <citation type="submission" date="2025-08" db="UniProtKB">
        <authorList>
            <consortium name="Ensembl"/>
        </authorList>
    </citation>
    <scope>IDENTIFICATION</scope>
</reference>
<dbReference type="GO" id="GO:0007187">
    <property type="term" value="P:G protein-coupled receptor signaling pathway, coupled to cyclic nucleotide second messenger"/>
    <property type="evidence" value="ECO:0007669"/>
    <property type="project" value="TreeGrafter"/>
</dbReference>
<dbReference type="InterPro" id="IPR017452">
    <property type="entry name" value="GPCR_Rhodpsn_7TM"/>
</dbReference>
<keyword evidence="3" id="KW-0597">Phosphoprotein</keyword>
<dbReference type="GO" id="GO:0007197">
    <property type="term" value="P:adenylate cyclase-inhibiting G protein-coupled acetylcholine receptor signaling pathway"/>
    <property type="evidence" value="ECO:0007669"/>
    <property type="project" value="TreeGrafter"/>
</dbReference>
<keyword evidence="15" id="KW-1185">Reference proteome</keyword>
<dbReference type="OMA" id="ACQGRCI"/>
<dbReference type="EMBL" id="AFYH01028769">
    <property type="status" value="NOT_ANNOTATED_CDS"/>
    <property type="molecule type" value="Genomic_DNA"/>
</dbReference>
<evidence type="ECO:0000256" key="7">
    <source>
        <dbReference type="ARBA" id="ARBA00023136"/>
    </source>
</evidence>
<dbReference type="PROSITE" id="PS50262">
    <property type="entry name" value="G_PROTEIN_RECEP_F1_2"/>
    <property type="match status" value="1"/>
</dbReference>
<keyword evidence="9 10" id="KW-0807">Transducer</keyword>
<dbReference type="AlphaFoldDB" id="H3AYA6"/>
<dbReference type="PANTHER" id="PTHR24247:SF199">
    <property type="entry name" value="HISTAMINE H4 RECEPTOR"/>
    <property type="match status" value="1"/>
</dbReference>
<dbReference type="GO" id="GO:0004993">
    <property type="term" value="F:G protein-coupled serotonin receptor activity"/>
    <property type="evidence" value="ECO:0007669"/>
    <property type="project" value="TreeGrafter"/>
</dbReference>
<dbReference type="Ensembl" id="ENSLACT00000014728.1">
    <property type="protein sequence ID" value="ENSLACP00000014627.1"/>
    <property type="gene ID" value="ENSLACG00000012875.1"/>
</dbReference>
<evidence type="ECO:0000256" key="11">
    <source>
        <dbReference type="SAM" id="MobiDB-lite"/>
    </source>
</evidence>
<keyword evidence="2" id="KW-1003">Cell membrane</keyword>
<dbReference type="GO" id="GO:0004969">
    <property type="term" value="F:histamine receptor activity"/>
    <property type="evidence" value="ECO:0007669"/>
    <property type="project" value="InterPro"/>
</dbReference>
<feature type="compositionally biased region" description="Polar residues" evidence="11">
    <location>
        <begin position="1"/>
        <end position="10"/>
    </location>
</feature>
<dbReference type="GO" id="GO:0016907">
    <property type="term" value="F:G protein-coupled acetylcholine receptor activity"/>
    <property type="evidence" value="ECO:0007669"/>
    <property type="project" value="TreeGrafter"/>
</dbReference>
<keyword evidence="8 10" id="KW-0675">Receptor</keyword>
<sequence length="399" mass="45408">LISQGQQRVSGLTCCRKPPDSSQSEGGDRLSENNTGGYPPHTHAVLSFLMILLTIITIVGNGLVILAFVVDKNLRNQSNYFFLNLAVSDFFVGAFCMPVYIPSALNNRWTLGENLCFAWLLLDYLLCTASVFNIVLISYDRFLSVTKAVSHRAQQGMTTHAVGKILAVWILAFLLYGPAVIYWKSETDYTCCTAKFIENWTFLLFASTVEFFVPFISVIYFNLRIYLSIRRRNRNRSIGRLPSRDGEGQFPSFFLKSCRASHSDIGSSSFSNPEENGGSVRSKTLLFKNKSKTGILDWVNVYPKAPERRYDTLSKNIAQRSRLSRDKKIAKSLAVLVCIFGICWAPYSLLMIIHAAVHLEHFDQYFEIPFWLLWVNSSINPFLYPLCHLSFRRAFMKIL</sequence>
<dbReference type="InterPro" id="IPR000276">
    <property type="entry name" value="GPCR_Rhodpsn"/>
</dbReference>
<dbReference type="InParanoid" id="H3AYA6"/>
<accession>H3AYA6</accession>
<dbReference type="SUPFAM" id="SSF81321">
    <property type="entry name" value="Family A G protein-coupled receptor-like"/>
    <property type="match status" value="1"/>
</dbReference>
<feature type="transmembrane region" description="Helical" evidence="12">
    <location>
        <begin position="81"/>
        <end position="101"/>
    </location>
</feature>
<feature type="transmembrane region" description="Helical" evidence="12">
    <location>
        <begin position="368"/>
        <end position="387"/>
    </location>
</feature>
<reference evidence="15" key="1">
    <citation type="submission" date="2011-08" db="EMBL/GenBank/DDBJ databases">
        <title>The draft genome of Latimeria chalumnae.</title>
        <authorList>
            <person name="Di Palma F."/>
            <person name="Alfoldi J."/>
            <person name="Johnson J."/>
            <person name="Berlin A."/>
            <person name="Gnerre S."/>
            <person name="Jaffe D."/>
            <person name="MacCallum I."/>
            <person name="Young S."/>
            <person name="Walker B.J."/>
            <person name="Lander E."/>
            <person name="Lindblad-Toh K."/>
        </authorList>
    </citation>
    <scope>NUCLEOTIDE SEQUENCE [LARGE SCALE GENOMIC DNA]</scope>
    <source>
        <strain evidence="15">Wild caught</strain>
    </source>
</reference>
<dbReference type="EMBL" id="AFYH01028771">
    <property type="status" value="NOT_ANNOTATED_CDS"/>
    <property type="molecule type" value="Genomic_DNA"/>
</dbReference>
<dbReference type="SMART" id="SM01381">
    <property type="entry name" value="7TM_GPCR_Srsx"/>
    <property type="match status" value="1"/>
</dbReference>
<dbReference type="PANTHER" id="PTHR24247">
    <property type="entry name" value="5-HYDROXYTRYPTAMINE RECEPTOR"/>
    <property type="match status" value="1"/>
</dbReference>
<dbReference type="GO" id="GO:0030425">
    <property type="term" value="C:dendrite"/>
    <property type="evidence" value="ECO:0007669"/>
    <property type="project" value="TreeGrafter"/>
</dbReference>
<dbReference type="Proteomes" id="UP000008672">
    <property type="component" value="Unassembled WGS sequence"/>
</dbReference>
<evidence type="ECO:0000256" key="3">
    <source>
        <dbReference type="ARBA" id="ARBA00022553"/>
    </source>
</evidence>
<evidence type="ECO:0000313" key="15">
    <source>
        <dbReference type="Proteomes" id="UP000008672"/>
    </source>
</evidence>
<feature type="region of interest" description="Disordered" evidence="11">
    <location>
        <begin position="1"/>
        <end position="34"/>
    </location>
</feature>
<dbReference type="InterPro" id="IPR003980">
    <property type="entry name" value="Histamine_H3_rcpt"/>
</dbReference>
<evidence type="ECO:0000259" key="13">
    <source>
        <dbReference type="PROSITE" id="PS50262"/>
    </source>
</evidence>
<dbReference type="GO" id="GO:0005886">
    <property type="term" value="C:plasma membrane"/>
    <property type="evidence" value="ECO:0007669"/>
    <property type="project" value="UniProtKB-SubCell"/>
</dbReference>
<protein>
    <submittedName>
        <fullName evidence="14">Histamine receptor H4</fullName>
    </submittedName>
</protein>
<dbReference type="GeneTree" id="ENSGT00940000163206"/>
<dbReference type="EMBL" id="AFYH01028770">
    <property type="status" value="NOT_ANNOTATED_CDS"/>
    <property type="molecule type" value="Genomic_DNA"/>
</dbReference>
<evidence type="ECO:0000256" key="10">
    <source>
        <dbReference type="RuleBase" id="RU000688"/>
    </source>
</evidence>
<name>H3AYA6_LATCH</name>
<feature type="transmembrane region" description="Helical" evidence="12">
    <location>
        <begin position="333"/>
        <end position="356"/>
    </location>
</feature>
<feature type="domain" description="G-protein coupled receptors family 1 profile" evidence="13">
    <location>
        <begin position="60"/>
        <end position="384"/>
    </location>
</feature>
<evidence type="ECO:0000313" key="14">
    <source>
        <dbReference type="Ensembl" id="ENSLACP00000014627.1"/>
    </source>
</evidence>
<feature type="transmembrane region" description="Helical" evidence="12">
    <location>
        <begin position="44"/>
        <end position="69"/>
    </location>
</feature>
<comment type="similarity">
    <text evidence="10">Belongs to the G-protein coupled receptor 1 family.</text>
</comment>
<dbReference type="eggNOG" id="KOG3656">
    <property type="taxonomic scope" value="Eukaryota"/>
</dbReference>
<evidence type="ECO:0000256" key="2">
    <source>
        <dbReference type="ARBA" id="ARBA00022475"/>
    </source>
</evidence>
<gene>
    <name evidence="14" type="primary">LOC102366247</name>
</gene>
<dbReference type="PRINTS" id="PR01471">
    <property type="entry name" value="HISTAMINEH3R"/>
</dbReference>
<evidence type="ECO:0000256" key="12">
    <source>
        <dbReference type="SAM" id="Phobius"/>
    </source>
</evidence>
<keyword evidence="4 10" id="KW-0812">Transmembrane</keyword>
<dbReference type="PRINTS" id="PR00237">
    <property type="entry name" value="GPCRRHODOPSN"/>
</dbReference>
<dbReference type="HOGENOM" id="CLU_009579_11_2_1"/>
<organism evidence="14 15">
    <name type="scientific">Latimeria chalumnae</name>
    <name type="common">Coelacanth</name>
    <dbReference type="NCBI Taxonomy" id="7897"/>
    <lineage>
        <taxon>Eukaryota</taxon>
        <taxon>Metazoa</taxon>
        <taxon>Chordata</taxon>
        <taxon>Craniata</taxon>
        <taxon>Vertebrata</taxon>
        <taxon>Euteleostomi</taxon>
        <taxon>Coelacanthiformes</taxon>
        <taxon>Coelacanthidae</taxon>
        <taxon>Latimeria</taxon>
    </lineage>
</organism>
<dbReference type="Pfam" id="PF00001">
    <property type="entry name" value="7tm_1"/>
    <property type="match status" value="1"/>
</dbReference>
<evidence type="ECO:0000256" key="6">
    <source>
        <dbReference type="ARBA" id="ARBA00023040"/>
    </source>
</evidence>
<dbReference type="Gene3D" id="1.20.1070.10">
    <property type="entry name" value="Rhodopsin 7-helix transmembrane proteins"/>
    <property type="match status" value="1"/>
</dbReference>
<keyword evidence="6 10" id="KW-0297">G-protein coupled receptor</keyword>
<evidence type="ECO:0000256" key="4">
    <source>
        <dbReference type="ARBA" id="ARBA00022692"/>
    </source>
</evidence>
<reference evidence="14" key="3">
    <citation type="submission" date="2025-09" db="UniProtKB">
        <authorList>
            <consortium name="Ensembl"/>
        </authorList>
    </citation>
    <scope>IDENTIFICATION</scope>
</reference>
<dbReference type="PROSITE" id="PS00237">
    <property type="entry name" value="G_PROTEIN_RECEP_F1_1"/>
    <property type="match status" value="1"/>
</dbReference>
<feature type="transmembrane region" description="Helical" evidence="12">
    <location>
        <begin position="203"/>
        <end position="227"/>
    </location>
</feature>
<dbReference type="GO" id="GO:0045202">
    <property type="term" value="C:synapse"/>
    <property type="evidence" value="ECO:0007669"/>
    <property type="project" value="TreeGrafter"/>
</dbReference>
<evidence type="ECO:0000256" key="1">
    <source>
        <dbReference type="ARBA" id="ARBA00004651"/>
    </source>
</evidence>
<feature type="transmembrane region" description="Helical" evidence="12">
    <location>
        <begin position="161"/>
        <end position="183"/>
    </location>
</feature>
<comment type="subcellular location">
    <subcellularLocation>
        <location evidence="1">Cell membrane</location>
        <topology evidence="1">Multi-pass membrane protein</topology>
    </subcellularLocation>
</comment>
<proteinExistence type="inferred from homology"/>